<reference evidence="3 4" key="1">
    <citation type="submission" date="2020-08" db="EMBL/GenBank/DDBJ databases">
        <title>Genomic Encyclopedia of Type Strains, Phase IV (KMG-IV): sequencing the most valuable type-strain genomes for metagenomic binning, comparative biology and taxonomic classification.</title>
        <authorList>
            <person name="Goeker M."/>
        </authorList>
    </citation>
    <scope>NUCLEOTIDE SEQUENCE [LARGE SCALE GENOMIC DNA]</scope>
    <source>
        <strain evidence="3 4">DSM 40141</strain>
    </source>
</reference>
<evidence type="ECO:0000313" key="3">
    <source>
        <dbReference type="EMBL" id="MBB6433966.1"/>
    </source>
</evidence>
<dbReference type="Pfam" id="PF13349">
    <property type="entry name" value="DUF4097"/>
    <property type="match status" value="1"/>
</dbReference>
<name>A0A7X0LNL1_9ACTN</name>
<dbReference type="AlphaFoldDB" id="A0A7X0LNL1"/>
<dbReference type="EMBL" id="JACHEM010000001">
    <property type="protein sequence ID" value="MBB6433966.1"/>
    <property type="molecule type" value="Genomic_DNA"/>
</dbReference>
<organism evidence="3 4">
    <name type="scientific">Streptomyces candidus</name>
    <dbReference type="NCBI Taxonomy" id="67283"/>
    <lineage>
        <taxon>Bacteria</taxon>
        <taxon>Bacillati</taxon>
        <taxon>Actinomycetota</taxon>
        <taxon>Actinomycetes</taxon>
        <taxon>Kitasatosporales</taxon>
        <taxon>Streptomycetaceae</taxon>
        <taxon>Streptomyces</taxon>
    </lineage>
</organism>
<feature type="region of interest" description="Disordered" evidence="1">
    <location>
        <begin position="248"/>
        <end position="267"/>
    </location>
</feature>
<gene>
    <name evidence="3" type="ORF">HNQ79_000404</name>
</gene>
<comment type="caution">
    <text evidence="3">The sequence shown here is derived from an EMBL/GenBank/DDBJ whole genome shotgun (WGS) entry which is preliminary data.</text>
</comment>
<protein>
    <recommendedName>
        <fullName evidence="2">DUF4097 domain-containing protein</fullName>
    </recommendedName>
</protein>
<dbReference type="Proteomes" id="UP000540423">
    <property type="component" value="Unassembled WGS sequence"/>
</dbReference>
<evidence type="ECO:0000313" key="4">
    <source>
        <dbReference type="Proteomes" id="UP000540423"/>
    </source>
</evidence>
<dbReference type="InterPro" id="IPR025164">
    <property type="entry name" value="Toastrack_DUF4097"/>
</dbReference>
<accession>A0A7X0LNL1</accession>
<keyword evidence="4" id="KW-1185">Reference proteome</keyword>
<sequence length="267" mass="27821">MEAHRPHTTGGTITMAVKKTRAFLAAGGAVVLALVATGCGSADASEAPVDRKSFPLSGKTLTVVTDDSRLELVPADVKDVEVERQVDGWVFLGSGPDPVWEMKGDKLTLTVNCDGLSQDCTARHSLKVPRGVAVTVDDDNGNVHAGGFDTDMRIRSDNGAVIVKDMSGNLHLESDNGKIEGEGLSAKSVTAKSDNGRITLGFTAVPDLVEGVSDNGAIRLTLPKSPYKVDASSSNGAVRVDVPKADSSTHVVKARSDNGEVTVQSAN</sequence>
<evidence type="ECO:0000259" key="2">
    <source>
        <dbReference type="Pfam" id="PF13349"/>
    </source>
</evidence>
<proteinExistence type="predicted"/>
<feature type="domain" description="DUF4097" evidence="2">
    <location>
        <begin position="135"/>
        <end position="263"/>
    </location>
</feature>
<evidence type="ECO:0000256" key="1">
    <source>
        <dbReference type="SAM" id="MobiDB-lite"/>
    </source>
</evidence>